<evidence type="ECO:0000313" key="3">
    <source>
        <dbReference type="Proteomes" id="UP000034444"/>
    </source>
</evidence>
<sequence>MYKFLKLKTGMLLVCIGTLSLAAMEQMTKEFQLRSGNIVYSIHGGGALAPDLNLTIVGEGRLRFKEWGKVVLTEEEIEESTSGAFRSSEKFSKCIKRDKAQQYDVDYDQEIILERPLPKGKEIKNITQGMLPHGERVIAGKKCNMWAKEGVHICLYKGIPLLVEKELFGIHFEKKALFVKENIDVDTEQCSIPDFPVRKMALFKTSIKQKKGPEEVSQLLNDILEKRVFIKSSRLKKMKESYLNRLGEHIFQRQKKLLPKMLESMKETRECLQGADDELEANDCIDEISDFKAKMVKTQEGENRIDTWDEKEKNRILDEFDDNIDILEARMPCIRMAKNITDLAGCMRK</sequence>
<dbReference type="AlphaFoldDB" id="A0A7U4M0L3"/>
<reference evidence="2 3" key="1">
    <citation type="submission" date="2015-04" db="EMBL/GenBank/DDBJ databases">
        <title>Complete genome sequence of Sulfurovum lithotrophicum ATCC BAA-797T.</title>
        <authorList>
            <person name="Ahn J."/>
            <person name="Park G."/>
            <person name="Jeon W."/>
            <person name="Jang Y."/>
            <person name="Jang M."/>
            <person name="Lee H."/>
            <person name="Lee H."/>
        </authorList>
    </citation>
    <scope>NUCLEOTIDE SEQUENCE [LARGE SCALE GENOMIC DNA]</scope>
    <source>
        <strain evidence="3">ATCC BAA-797 / 42BKT</strain>
    </source>
</reference>
<organism evidence="2 3">
    <name type="scientific">Sulfurovum lithotrophicum</name>
    <dbReference type="NCBI Taxonomy" id="206403"/>
    <lineage>
        <taxon>Bacteria</taxon>
        <taxon>Pseudomonadati</taxon>
        <taxon>Campylobacterota</taxon>
        <taxon>Epsilonproteobacteria</taxon>
        <taxon>Campylobacterales</taxon>
        <taxon>Sulfurovaceae</taxon>
        <taxon>Sulfurovum</taxon>
    </lineage>
</organism>
<feature type="chain" id="PRO_5031443788" description="DUF5667 domain-containing protein" evidence="1">
    <location>
        <begin position="23"/>
        <end position="349"/>
    </location>
</feature>
<dbReference type="KEGG" id="slh:YH65_04160"/>
<evidence type="ECO:0000313" key="2">
    <source>
        <dbReference type="EMBL" id="AKF24668.1"/>
    </source>
</evidence>
<dbReference type="OrthoDB" id="5372426at2"/>
<evidence type="ECO:0000256" key="1">
    <source>
        <dbReference type="SAM" id="SignalP"/>
    </source>
</evidence>
<gene>
    <name evidence="2" type="ORF">YH65_04160</name>
</gene>
<dbReference type="Proteomes" id="UP000034444">
    <property type="component" value="Chromosome"/>
</dbReference>
<evidence type="ECO:0008006" key="4">
    <source>
        <dbReference type="Google" id="ProtNLM"/>
    </source>
</evidence>
<name>A0A7U4M0L3_9BACT</name>
<feature type="signal peptide" evidence="1">
    <location>
        <begin position="1"/>
        <end position="22"/>
    </location>
</feature>
<proteinExistence type="predicted"/>
<dbReference type="RefSeq" id="WP_046550761.1">
    <property type="nucleotide sequence ID" value="NZ_CP011308.1"/>
</dbReference>
<keyword evidence="3" id="KW-1185">Reference proteome</keyword>
<keyword evidence="1" id="KW-0732">Signal</keyword>
<dbReference type="EMBL" id="CP011308">
    <property type="protein sequence ID" value="AKF24668.1"/>
    <property type="molecule type" value="Genomic_DNA"/>
</dbReference>
<accession>A0A7U4M0L3</accession>
<protein>
    <recommendedName>
        <fullName evidence="4">DUF5667 domain-containing protein</fullName>
    </recommendedName>
</protein>
<reference evidence="3" key="2">
    <citation type="journal article" date="2017" name="Stand. Genomic Sci.">
        <title>Complete genome sequence of the sulfur-oxidizing chemolithoautotrophic Sulfurovum lithotrophicum 42BKTT.</title>
        <authorList>
            <person name="Jeon W."/>
            <person name="Priscilla L."/>
            <person name="Park G."/>
            <person name="Lee H."/>
            <person name="Lee N."/>
            <person name="Lee D."/>
            <person name="Kwon H."/>
            <person name="Ahn I."/>
            <person name="Lee C."/>
            <person name="Lee H."/>
            <person name="Ahn J."/>
        </authorList>
    </citation>
    <scope>NUCLEOTIDE SEQUENCE [LARGE SCALE GENOMIC DNA]</scope>
    <source>
        <strain evidence="3">ATCC BAA-797 / 42BKT</strain>
    </source>
</reference>